<keyword evidence="3" id="KW-1185">Reference proteome</keyword>
<accession>A0A918S2T7</accession>
<keyword evidence="1" id="KW-0732">Signal</keyword>
<gene>
    <name evidence="2" type="ORF">GCM10010389_66030</name>
</gene>
<reference evidence="2" key="1">
    <citation type="journal article" date="2014" name="Int. J. Syst. Evol. Microbiol.">
        <title>Complete genome sequence of Corynebacterium casei LMG S-19264T (=DSM 44701T), isolated from a smear-ripened cheese.</title>
        <authorList>
            <consortium name="US DOE Joint Genome Institute (JGI-PGF)"/>
            <person name="Walter F."/>
            <person name="Albersmeier A."/>
            <person name="Kalinowski J."/>
            <person name="Ruckert C."/>
        </authorList>
    </citation>
    <scope>NUCLEOTIDE SEQUENCE</scope>
    <source>
        <strain evidence="2">JCM 5016</strain>
    </source>
</reference>
<reference evidence="2" key="2">
    <citation type="submission" date="2020-09" db="EMBL/GenBank/DDBJ databases">
        <authorList>
            <person name="Sun Q."/>
            <person name="Ohkuma M."/>
        </authorList>
    </citation>
    <scope>NUCLEOTIDE SEQUENCE</scope>
    <source>
        <strain evidence="2">JCM 5016</strain>
    </source>
</reference>
<evidence type="ECO:0000313" key="3">
    <source>
        <dbReference type="Proteomes" id="UP000623010"/>
    </source>
</evidence>
<proteinExistence type="predicted"/>
<comment type="caution">
    <text evidence="2">The sequence shown here is derived from an EMBL/GenBank/DDBJ whole genome shotgun (WGS) entry which is preliminary data.</text>
</comment>
<dbReference type="Proteomes" id="UP000623010">
    <property type="component" value="Unassembled WGS sequence"/>
</dbReference>
<evidence type="ECO:0000313" key="2">
    <source>
        <dbReference type="EMBL" id="GHA18969.1"/>
    </source>
</evidence>
<organism evidence="2 3">
    <name type="scientific">Streptomyces echinoruber</name>
    <dbReference type="NCBI Taxonomy" id="68898"/>
    <lineage>
        <taxon>Bacteria</taxon>
        <taxon>Bacillati</taxon>
        <taxon>Actinomycetota</taxon>
        <taxon>Actinomycetes</taxon>
        <taxon>Kitasatosporales</taxon>
        <taxon>Streptomycetaceae</taxon>
        <taxon>Streptomyces</taxon>
    </lineage>
</organism>
<dbReference type="AlphaFoldDB" id="A0A918S2T7"/>
<sequence>MRRLAALLLALGAVLGVGVAVPQSAVADGPIGTITEGACDIAVTTSLPAVRW</sequence>
<protein>
    <submittedName>
        <fullName evidence="2">Uncharacterized protein</fullName>
    </submittedName>
</protein>
<dbReference type="EMBL" id="BMWH01000059">
    <property type="protein sequence ID" value="GHA18969.1"/>
    <property type="molecule type" value="Genomic_DNA"/>
</dbReference>
<evidence type="ECO:0000256" key="1">
    <source>
        <dbReference type="SAM" id="SignalP"/>
    </source>
</evidence>
<feature type="signal peptide" evidence="1">
    <location>
        <begin position="1"/>
        <end position="27"/>
    </location>
</feature>
<feature type="chain" id="PRO_5037595655" evidence="1">
    <location>
        <begin position="28"/>
        <end position="52"/>
    </location>
</feature>
<name>A0A918S2T7_9ACTN</name>